<feature type="domain" description="Pyridoxamine 5'-phosphate oxidase N-terminal" evidence="2">
    <location>
        <begin position="88"/>
        <end position="209"/>
    </location>
</feature>
<dbReference type="PANTHER" id="PTHR42815:SF2">
    <property type="entry name" value="FAD-BINDING, PUTATIVE (AFU_ORTHOLOGUE AFUA_6G07600)-RELATED"/>
    <property type="match status" value="1"/>
</dbReference>
<reference evidence="3 4" key="1">
    <citation type="journal article" date="2019" name="Int. J. Syst. Evol. Microbiol.">
        <title>The Global Catalogue of Microorganisms (GCM) 10K type strain sequencing project: providing services to taxonomists for standard genome sequencing and annotation.</title>
        <authorList>
            <consortium name="The Broad Institute Genomics Platform"/>
            <consortium name="The Broad Institute Genome Sequencing Center for Infectious Disease"/>
            <person name="Wu L."/>
            <person name="Ma J."/>
        </authorList>
    </citation>
    <scope>NUCLEOTIDE SEQUENCE [LARGE SCALE GENOMIC DNA]</scope>
    <source>
        <strain evidence="3 4">JCM 14545</strain>
    </source>
</reference>
<dbReference type="Gene3D" id="2.30.110.10">
    <property type="entry name" value="Electron Transport, Fmn-binding Protein, Chain A"/>
    <property type="match status" value="1"/>
</dbReference>
<accession>A0ABN2RZW5</accession>
<gene>
    <name evidence="3" type="ORF">GCM10009754_62280</name>
</gene>
<sequence>MCRSPRFPFSGGLVQPANHTGGIPERNTLTVGPVCELTVTGWTDRGAANTVPVMGEHHGIQPVTTEQELREVLKEPGKALWDKDIARIDEHARTIIEHSPFLLLATAAADGTCDVSPRGEPAGGVLVLDERTLAIPDRPGNRRADSLRNILENPRVGLLFMVPGMNETLRVNGIATIARDAPFFDRMAVQGKRPKLAVVVEVTELFLHCAKAFLRAGLWQPGTWPERDSLPSAGRIAKDHMGTKVPAAVLDAALTAEAKLNRY</sequence>
<evidence type="ECO:0000313" key="4">
    <source>
        <dbReference type="Proteomes" id="UP001501116"/>
    </source>
</evidence>
<dbReference type="NCBIfam" id="TIGR04025">
    <property type="entry name" value="PPOX_FMN_DR2398"/>
    <property type="match status" value="1"/>
</dbReference>
<dbReference type="Pfam" id="PF01243">
    <property type="entry name" value="PNPOx_N"/>
    <property type="match status" value="1"/>
</dbReference>
<dbReference type="InterPro" id="IPR024029">
    <property type="entry name" value="Pyridox_Oxase_FMN-dep"/>
</dbReference>
<proteinExistence type="predicted"/>
<evidence type="ECO:0000313" key="3">
    <source>
        <dbReference type="EMBL" id="GAA1977924.1"/>
    </source>
</evidence>
<dbReference type="Proteomes" id="UP001501116">
    <property type="component" value="Unassembled WGS sequence"/>
</dbReference>
<evidence type="ECO:0000256" key="1">
    <source>
        <dbReference type="SAM" id="MobiDB-lite"/>
    </source>
</evidence>
<protein>
    <recommendedName>
        <fullName evidence="2">Pyridoxamine 5'-phosphate oxidase N-terminal domain-containing protein</fullName>
    </recommendedName>
</protein>
<organism evidence="3 4">
    <name type="scientific">Amycolatopsis minnesotensis</name>
    <dbReference type="NCBI Taxonomy" id="337894"/>
    <lineage>
        <taxon>Bacteria</taxon>
        <taxon>Bacillati</taxon>
        <taxon>Actinomycetota</taxon>
        <taxon>Actinomycetes</taxon>
        <taxon>Pseudonocardiales</taxon>
        <taxon>Pseudonocardiaceae</taxon>
        <taxon>Amycolatopsis</taxon>
    </lineage>
</organism>
<comment type="caution">
    <text evidence="3">The sequence shown here is derived from an EMBL/GenBank/DDBJ whole genome shotgun (WGS) entry which is preliminary data.</text>
</comment>
<feature type="region of interest" description="Disordered" evidence="1">
    <location>
        <begin position="1"/>
        <end position="25"/>
    </location>
</feature>
<dbReference type="EMBL" id="BAAANN010000029">
    <property type="protein sequence ID" value="GAA1977924.1"/>
    <property type="molecule type" value="Genomic_DNA"/>
</dbReference>
<evidence type="ECO:0000259" key="2">
    <source>
        <dbReference type="Pfam" id="PF01243"/>
    </source>
</evidence>
<dbReference type="PANTHER" id="PTHR42815">
    <property type="entry name" value="FAD-BINDING, PUTATIVE (AFU_ORTHOLOGUE AFUA_6G07600)-RELATED"/>
    <property type="match status" value="1"/>
</dbReference>
<dbReference type="InterPro" id="IPR012349">
    <property type="entry name" value="Split_barrel_FMN-bd"/>
</dbReference>
<keyword evidence="4" id="KW-1185">Reference proteome</keyword>
<name>A0ABN2RZW5_9PSEU</name>
<dbReference type="InterPro" id="IPR011576">
    <property type="entry name" value="Pyridox_Oxase_N"/>
</dbReference>
<dbReference type="SUPFAM" id="SSF50475">
    <property type="entry name" value="FMN-binding split barrel"/>
    <property type="match status" value="1"/>
</dbReference>